<dbReference type="GO" id="GO:0012507">
    <property type="term" value="C:ER to Golgi transport vesicle membrane"/>
    <property type="evidence" value="ECO:0007669"/>
    <property type="project" value="TreeGrafter"/>
</dbReference>
<evidence type="ECO:0000313" key="9">
    <source>
        <dbReference type="Proteomes" id="UP000298663"/>
    </source>
</evidence>
<feature type="compositionally biased region" description="Pro residues" evidence="6">
    <location>
        <begin position="1505"/>
        <end position="1514"/>
    </location>
</feature>
<dbReference type="OrthoDB" id="8918678at2759"/>
<keyword evidence="9" id="KW-1185">Reference proteome</keyword>
<dbReference type="EMBL" id="CM016762">
    <property type="protein sequence ID" value="TMS35261.1"/>
    <property type="molecule type" value="Genomic_DNA"/>
</dbReference>
<feature type="compositionally biased region" description="Basic and acidic residues" evidence="6">
    <location>
        <begin position="833"/>
        <end position="857"/>
    </location>
</feature>
<feature type="region of interest" description="Disordered" evidence="6">
    <location>
        <begin position="833"/>
        <end position="862"/>
    </location>
</feature>
<dbReference type="STRING" id="34508.A0A4U8UQH7"/>
<reference evidence="8 9" key="2">
    <citation type="journal article" date="2019" name="G3 (Bethesda)">
        <title>Hybrid Assembly of the Genome of the Entomopathogenic Nematode Steinernema carpocapsae Identifies the X-Chromosome.</title>
        <authorList>
            <person name="Serra L."/>
            <person name="Macchietto M."/>
            <person name="Macias-Munoz A."/>
            <person name="McGill C.J."/>
            <person name="Rodriguez I.M."/>
            <person name="Rodriguez B."/>
            <person name="Murad R."/>
            <person name="Mortazavi A."/>
        </authorList>
    </citation>
    <scope>NUCLEOTIDE SEQUENCE [LARGE SCALE GENOMIC DNA]</scope>
    <source>
        <strain evidence="8 9">ALL</strain>
    </source>
</reference>
<feature type="region of interest" description="Disordered" evidence="6">
    <location>
        <begin position="1423"/>
        <end position="1527"/>
    </location>
</feature>
<feature type="region of interest" description="Disordered" evidence="6">
    <location>
        <begin position="669"/>
        <end position="716"/>
    </location>
</feature>
<feature type="compositionally biased region" description="Low complexity" evidence="6">
    <location>
        <begin position="1641"/>
        <end position="1661"/>
    </location>
</feature>
<feature type="domain" description="Sec16 Sec23-binding" evidence="7">
    <location>
        <begin position="1128"/>
        <end position="1322"/>
    </location>
</feature>
<comment type="caution">
    <text evidence="8">The sequence shown here is derived from an EMBL/GenBank/DDBJ whole genome shotgun (WGS) entry which is preliminary data.</text>
</comment>
<feature type="compositionally biased region" description="Basic and acidic residues" evidence="6">
    <location>
        <begin position="347"/>
        <end position="356"/>
    </location>
</feature>
<accession>A0A4U8UQH7</accession>
<evidence type="ECO:0000256" key="2">
    <source>
        <dbReference type="ARBA" id="ARBA00005927"/>
    </source>
</evidence>
<evidence type="ECO:0000259" key="7">
    <source>
        <dbReference type="Pfam" id="PF12931"/>
    </source>
</evidence>
<sequence>MSHQYWLHQPTSNEQQNAQQHTVSYWSHINLTGSQSAGTLNQQPQVSHSEPVSAYWAQETNVPVSTVQAQHLPIIQQHAVAPVPQQHHHHVAPFQHEPVIAPTEHHEPTSPVQQHRETTPQRHELSPSLYHQEAVHYQETPVQRQDHSGHAQRNEAVAPVPRYEHVAPQQTVAPLQHHGSVASVQHYESVIAVAPVQTTQPVATDAALECSYSESAYAVTSMDALAPVGADSLQVPSHDETIPMMVTPEPHVMDADVVTSTPISNPTEIKIPNSDESGQNSGIRQEEERDSHSSMVIVERSDVADAETARQVVENAARHQRIPVVSGLAESESMDDERSVAGSARGDPTRHCKNDPKNVRERYKNIKKEQKLATFRTFCLLFFIQALSQKSESVTLSEFTIGLPPDAMCSQKKWILDENYEFEGHGSNPASAKLFCVKLCAFCLCLSRRVADCRPQAVLGVSPTSPCKIDLCGRLSQYCDRTRNRRLQIRLAIQRGDGSSPRYRQETPGRLDWRTTGPMSGSFSRLPTNSMTKLNITEPQHNPGKPNGAPKNSAVNPLFGQLNENDPALDLRKSRRERDQERHCHVRSGNNRPRTVHNGVGVVPAYPNNFYAVGGYGQMGSTSGGRYTPILNQSTPYYSEGYHYGLAVRRPMSSFEPAQRYETASVYSGRMPTSQEFDRRSLRNTSAPHPEVLPDGRYEAESYSDESEGEFEEGGSADELEQYNRNSAAMHQPNYADPYVQEEAYYYGVIKLRPKDVYEKQAANPPPEGYLHLKPIERVAYMFYYELYNDYFNPIERFSMLFNRELYKYKCEGLNDAAALEKICKHTADEYKMENEQRKKEKSKAYDRTQKQRETPDSRMSGSVYEPIDDSLDLASIDSALKEPMKYRDHHSVLNFTVDGRLVSIDPASLTNSGMPFVKIKQVRNYVDNAYTKRLIEAMDGFKVPFNLNAPDDVTDFLEKHISRIMHSDVFQNNHSSGDATDCWLVWSLLSMLVRQRGTVTGRDLAGLLMRAVAASETDAAKSGSVDPDMKNDQLRLRASVNQLVLKGRIREVLELAEREGVFEAEAFALARRLQRPKAAINQELYPVDTVQLDNLEAKVLSRWPADSPLRIFMNVATYSDASLTNLPLDDPSSWRVHAAVVLANVEFLSDKAIKSIYQLGRTLARRDFHCAADFCFLTGNLLANYNPFQPVEATSDCEAYVRQHIDLIHATIPDDSINSCITIYGWSLRDLQATEIYFYARQLAYQGQPEASALSWTVAFQTTRMQYAEMMAEIAGMSSAAFEYFYVILLTIRNFWTHFPSDSLPKVLQMCEMADRLKFSVRDGQKKAEQFWTLRRMVRAHVNANLNIKSQQNNVLAPPPAPALEYAPDQHAEAQNIDSVPSFHNSEKAGDVQMSYSVEQRNDEAPQNFDFVQASIPTSTATNYDHFMPQADPEPPTSVNTKEDPEMAPAFGSSQYQYISGSSERDTSESHVTSVRPSSTVPDIDLGRSYAAPPPTTPEVVSNAPPPAAPPSLPAYANPSSDTREHHRDLVEQIPIGRTEPSLALPKTQGPPQSTAPPVSKPTGSAVPNETQPKNDNKGGGWFSGLTSKIAKAIPTSNEMKLPDDSQQSIKWDPVLNKWVGEGVEEVPNVGVPPFSMGTSASATADAPPAATSEAAAPNARVAPSGGGGGALCHQQRVSNPTRRTASRFAFNVLPTTSFGGSNINFNFIPAIPPNDDGEQVSAFSEAPQREAL</sequence>
<feature type="compositionally biased region" description="Polar residues" evidence="6">
    <location>
        <begin position="1551"/>
        <end position="1575"/>
    </location>
</feature>
<feature type="region of interest" description="Disordered" evidence="6">
    <location>
        <begin position="497"/>
        <end position="529"/>
    </location>
</feature>
<gene>
    <name evidence="8" type="ORF">L596_002700</name>
</gene>
<feature type="region of interest" description="Disordered" evidence="6">
    <location>
        <begin position="328"/>
        <end position="356"/>
    </location>
</feature>
<feature type="compositionally biased region" description="Polar residues" evidence="6">
    <location>
        <begin position="1471"/>
        <end position="1482"/>
    </location>
</feature>
<dbReference type="EMBL" id="AZBU02000001">
    <property type="protein sequence ID" value="TMS35261.1"/>
    <property type="molecule type" value="Genomic_DNA"/>
</dbReference>
<comment type="similarity">
    <text evidence="2">Belongs to the SEC16 family.</text>
</comment>
<feature type="compositionally biased region" description="Low complexity" evidence="6">
    <location>
        <begin position="1453"/>
        <end position="1463"/>
    </location>
</feature>
<dbReference type="GO" id="GO:0070973">
    <property type="term" value="P:protein localization to endoplasmic reticulum exit site"/>
    <property type="evidence" value="ECO:0007669"/>
    <property type="project" value="TreeGrafter"/>
</dbReference>
<feature type="region of interest" description="Disordered" evidence="6">
    <location>
        <begin position="262"/>
        <end position="294"/>
    </location>
</feature>
<feature type="compositionally biased region" description="Basic and acidic residues" evidence="6">
    <location>
        <begin position="503"/>
        <end position="513"/>
    </location>
</feature>
<protein>
    <recommendedName>
        <fullName evidence="7">Sec16 Sec23-binding domain-containing protein</fullName>
    </recommendedName>
</protein>
<feature type="region of interest" description="Disordered" evidence="6">
    <location>
        <begin position="574"/>
        <end position="598"/>
    </location>
</feature>
<feature type="compositionally biased region" description="Polar residues" evidence="6">
    <location>
        <begin position="274"/>
        <end position="283"/>
    </location>
</feature>
<evidence type="ECO:0000256" key="6">
    <source>
        <dbReference type="SAM" id="MobiDB-lite"/>
    </source>
</evidence>
<feature type="compositionally biased region" description="Basic and acidic residues" evidence="6">
    <location>
        <begin position="574"/>
        <end position="583"/>
    </location>
</feature>
<dbReference type="Gene3D" id="1.25.40.1030">
    <property type="match status" value="1"/>
</dbReference>
<feature type="region of interest" description="Disordered" evidence="6">
    <location>
        <begin position="1"/>
        <end position="20"/>
    </location>
</feature>
<evidence type="ECO:0000256" key="1">
    <source>
        <dbReference type="ARBA" id="ARBA00004240"/>
    </source>
</evidence>
<keyword evidence="3" id="KW-0813">Transport</keyword>
<dbReference type="InterPro" id="IPR024298">
    <property type="entry name" value="Sec16_Sec23-bd"/>
</dbReference>
<dbReference type="GO" id="GO:0016192">
    <property type="term" value="P:vesicle-mediated transport"/>
    <property type="evidence" value="ECO:0007669"/>
    <property type="project" value="UniProtKB-KW"/>
</dbReference>
<feature type="region of interest" description="Disordered" evidence="6">
    <location>
        <begin position="1542"/>
        <end position="1585"/>
    </location>
</feature>
<dbReference type="PANTHER" id="PTHR13402">
    <property type="entry name" value="RGPR-RELATED"/>
    <property type="match status" value="1"/>
</dbReference>
<dbReference type="PANTHER" id="PTHR13402:SF6">
    <property type="entry name" value="SECRETORY 16, ISOFORM I"/>
    <property type="match status" value="1"/>
</dbReference>
<organism evidence="8 9">
    <name type="scientific">Steinernema carpocapsae</name>
    <name type="common">Entomopathogenic nematode</name>
    <dbReference type="NCBI Taxonomy" id="34508"/>
    <lineage>
        <taxon>Eukaryota</taxon>
        <taxon>Metazoa</taxon>
        <taxon>Ecdysozoa</taxon>
        <taxon>Nematoda</taxon>
        <taxon>Chromadorea</taxon>
        <taxon>Rhabditida</taxon>
        <taxon>Tylenchina</taxon>
        <taxon>Panagrolaimomorpha</taxon>
        <taxon>Strongyloidoidea</taxon>
        <taxon>Steinernematidae</taxon>
        <taxon>Steinernema</taxon>
    </lineage>
</organism>
<evidence type="ECO:0000256" key="4">
    <source>
        <dbReference type="ARBA" id="ARBA00022824"/>
    </source>
</evidence>
<reference evidence="8 9" key="1">
    <citation type="journal article" date="2015" name="Genome Biol.">
        <title>Comparative genomics of Steinernema reveals deeply conserved gene regulatory networks.</title>
        <authorList>
            <person name="Dillman A.R."/>
            <person name="Macchietto M."/>
            <person name="Porter C.F."/>
            <person name="Rogers A."/>
            <person name="Williams B."/>
            <person name="Antoshechkin I."/>
            <person name="Lee M.M."/>
            <person name="Goodwin Z."/>
            <person name="Lu X."/>
            <person name="Lewis E.E."/>
            <person name="Goodrich-Blair H."/>
            <person name="Stock S.P."/>
            <person name="Adams B.J."/>
            <person name="Sternberg P.W."/>
            <person name="Mortazavi A."/>
        </authorList>
    </citation>
    <scope>NUCLEOTIDE SEQUENCE [LARGE SCALE GENOMIC DNA]</scope>
    <source>
        <strain evidence="8 9">ALL</strain>
    </source>
</reference>
<dbReference type="GO" id="GO:0007030">
    <property type="term" value="P:Golgi organization"/>
    <property type="evidence" value="ECO:0007669"/>
    <property type="project" value="TreeGrafter"/>
</dbReference>
<feature type="compositionally biased region" description="Acidic residues" evidence="6">
    <location>
        <begin position="702"/>
        <end position="716"/>
    </location>
</feature>
<feature type="compositionally biased region" description="Polar residues" evidence="6">
    <location>
        <begin position="517"/>
        <end position="529"/>
    </location>
</feature>
<proteinExistence type="inferred from homology"/>
<evidence type="ECO:0000256" key="3">
    <source>
        <dbReference type="ARBA" id="ARBA00022448"/>
    </source>
</evidence>
<dbReference type="Pfam" id="PF12931">
    <property type="entry name" value="TPR_Sec16"/>
    <property type="match status" value="1"/>
</dbReference>
<dbReference type="GO" id="GO:0070971">
    <property type="term" value="C:endoplasmic reticulum exit site"/>
    <property type="evidence" value="ECO:0007669"/>
    <property type="project" value="TreeGrafter"/>
</dbReference>
<name>A0A4U8UQH7_STECR</name>
<comment type="subcellular location">
    <subcellularLocation>
        <location evidence="1">Endoplasmic reticulum</location>
    </subcellularLocation>
</comment>
<feature type="region of interest" description="Disordered" evidence="6">
    <location>
        <begin position="1641"/>
        <end position="1681"/>
    </location>
</feature>
<dbReference type="Proteomes" id="UP000298663">
    <property type="component" value="Chromosome X"/>
</dbReference>
<evidence type="ECO:0000256" key="5">
    <source>
        <dbReference type="ARBA" id="ARBA00022892"/>
    </source>
</evidence>
<keyword evidence="5" id="KW-0931">ER-Golgi transport</keyword>
<feature type="region of interest" description="Disordered" evidence="6">
    <location>
        <begin position="102"/>
        <end position="125"/>
    </location>
</feature>
<feature type="compositionally biased region" description="Basic and acidic residues" evidence="6">
    <location>
        <begin position="103"/>
        <end position="125"/>
    </location>
</feature>
<evidence type="ECO:0000313" key="8">
    <source>
        <dbReference type="EMBL" id="TMS35261.1"/>
    </source>
</evidence>
<keyword evidence="4" id="KW-0256">Endoplasmic reticulum</keyword>